<evidence type="ECO:0000256" key="7">
    <source>
        <dbReference type="ARBA" id="ARBA00022787"/>
    </source>
</evidence>
<dbReference type="EMBL" id="CABFWN010000002">
    <property type="protein sequence ID" value="VUG17248.1"/>
    <property type="molecule type" value="Genomic_DNA"/>
</dbReference>
<feature type="binding site" evidence="18">
    <location>
        <position position="90"/>
    </location>
    <ligand>
        <name>FAD</name>
        <dbReference type="ChEBI" id="CHEBI:57692"/>
    </ligand>
</feature>
<comment type="function">
    <text evidence="14">NADH-dependent reductase for DPH3 and cytochrome b5. Required for the first step of diphthamide biosynthesis, a post-translational modification of histidine which occurs in elongation factor 2. DPH1 and DPH2 transfer a 3-amino-3-carboxypropyl (ACP) group from S-adenosyl-L-methionine (SAM) to a histidine residue, the reaction is assisted by a reduction system comprising DPH3 and a NADH-dependent reductase, predominantly CBR1. By reducing DPH3, also involved in the formation of the tRNA wobble base modification mcm5s 2U (5-methoxycarbonylmethyl-2-thiouridine), mediated by the elongator complex. The cytochrome b5/NADH cytochrome b5 reductase electron transfer system supports the catalytic activity of several sterol biosynthetic enzymes.</text>
</comment>
<keyword evidence="5 18" id="KW-0285">Flavoprotein</keyword>
<dbReference type="PRINTS" id="PR00371">
    <property type="entry name" value="FPNCR"/>
</dbReference>
<feature type="binding site" evidence="18">
    <location>
        <position position="110"/>
    </location>
    <ligand>
        <name>FAD</name>
        <dbReference type="ChEBI" id="CHEBI:57692"/>
    </ligand>
</feature>
<comment type="pathway">
    <text evidence="3">Protein modification; peptidyl-diphthamide biosynthesis.</text>
</comment>
<accession>A0A7D9H038</accession>
<dbReference type="GO" id="GO:0005886">
    <property type="term" value="C:plasma membrane"/>
    <property type="evidence" value="ECO:0007669"/>
    <property type="project" value="TreeGrafter"/>
</dbReference>
<comment type="similarity">
    <text evidence="4 19">Belongs to the flavoprotein pyridine nucleotide cytochrome reductase family.</text>
</comment>
<evidence type="ECO:0000256" key="1">
    <source>
        <dbReference type="ARBA" id="ARBA00001974"/>
    </source>
</evidence>
<dbReference type="InterPro" id="IPR017927">
    <property type="entry name" value="FAD-bd_FR_type"/>
</dbReference>
<evidence type="ECO:0000313" key="23">
    <source>
        <dbReference type="Proteomes" id="UP000478008"/>
    </source>
</evidence>
<comment type="cofactor">
    <cofactor evidence="1 18 19">
        <name>FAD</name>
        <dbReference type="ChEBI" id="CHEBI:57692"/>
    </cofactor>
</comment>
<keyword evidence="8 18" id="KW-0274">FAD</keyword>
<dbReference type="InterPro" id="IPR001433">
    <property type="entry name" value="OxRdtase_FAD/NAD-bd"/>
</dbReference>
<feature type="binding site" evidence="18">
    <location>
        <position position="92"/>
    </location>
    <ligand>
        <name>FAD</name>
        <dbReference type="ChEBI" id="CHEBI:57692"/>
    </ligand>
</feature>
<dbReference type="GO" id="GO:0090524">
    <property type="term" value="F:cytochrome-b5 reductase activity, acting on NADH"/>
    <property type="evidence" value="ECO:0007669"/>
    <property type="project" value="UniProtKB-EC"/>
</dbReference>
<comment type="catalytic activity">
    <reaction evidence="16 19">
        <text>2 Fe(III)-[cytochrome b5] + NADH = 2 Fe(II)-[cytochrome b5] + NAD(+) + H(+)</text>
        <dbReference type="Rhea" id="RHEA:46680"/>
        <dbReference type="Rhea" id="RHEA-COMP:10438"/>
        <dbReference type="Rhea" id="RHEA-COMP:10439"/>
        <dbReference type="ChEBI" id="CHEBI:15378"/>
        <dbReference type="ChEBI" id="CHEBI:29033"/>
        <dbReference type="ChEBI" id="CHEBI:29034"/>
        <dbReference type="ChEBI" id="CHEBI:57540"/>
        <dbReference type="ChEBI" id="CHEBI:57945"/>
        <dbReference type="EC" id="1.6.2.2"/>
    </reaction>
</comment>
<feature type="binding site" evidence="18">
    <location>
        <position position="108"/>
    </location>
    <ligand>
        <name>FAD</name>
        <dbReference type="ChEBI" id="CHEBI:57692"/>
    </ligand>
</feature>
<evidence type="ECO:0000256" key="13">
    <source>
        <dbReference type="ARBA" id="ARBA00023136"/>
    </source>
</evidence>
<dbReference type="GO" id="GO:0005783">
    <property type="term" value="C:endoplasmic reticulum"/>
    <property type="evidence" value="ECO:0007669"/>
    <property type="project" value="TreeGrafter"/>
</dbReference>
<evidence type="ECO:0000256" key="17">
    <source>
        <dbReference type="ARBA" id="ARBA00049138"/>
    </source>
</evidence>
<keyword evidence="10 19" id="KW-0560">Oxidoreductase</keyword>
<evidence type="ECO:0000256" key="9">
    <source>
        <dbReference type="ARBA" id="ARBA00022989"/>
    </source>
</evidence>
<dbReference type="InterPro" id="IPR001709">
    <property type="entry name" value="Flavoprot_Pyr_Nucl_cyt_Rdtase"/>
</dbReference>
<organism evidence="22 23">
    <name type="scientific">Dekkera bruxellensis</name>
    <name type="common">Brettanomyces custersii</name>
    <dbReference type="NCBI Taxonomy" id="5007"/>
    <lineage>
        <taxon>Eukaryota</taxon>
        <taxon>Fungi</taxon>
        <taxon>Dikarya</taxon>
        <taxon>Ascomycota</taxon>
        <taxon>Saccharomycotina</taxon>
        <taxon>Pichiomycetes</taxon>
        <taxon>Pichiales</taxon>
        <taxon>Pichiaceae</taxon>
        <taxon>Brettanomyces</taxon>
    </lineage>
</organism>
<dbReference type="InterPro" id="IPR008333">
    <property type="entry name" value="Cbr1-like_FAD-bd_dom"/>
</dbReference>
<evidence type="ECO:0000256" key="5">
    <source>
        <dbReference type="ARBA" id="ARBA00022630"/>
    </source>
</evidence>
<dbReference type="Pfam" id="PF00970">
    <property type="entry name" value="FAD_binding_6"/>
    <property type="match status" value="1"/>
</dbReference>
<feature type="domain" description="FAD-binding FR-type" evidence="21">
    <location>
        <begin position="38"/>
        <end position="142"/>
    </location>
</feature>
<evidence type="ECO:0000259" key="21">
    <source>
        <dbReference type="PROSITE" id="PS51384"/>
    </source>
</evidence>
<dbReference type="Pfam" id="PF00175">
    <property type="entry name" value="NAD_binding_1"/>
    <property type="match status" value="1"/>
</dbReference>
<feature type="binding site" evidence="18">
    <location>
        <position position="118"/>
    </location>
    <ligand>
        <name>FAD</name>
        <dbReference type="ChEBI" id="CHEBI:57692"/>
    </ligand>
</feature>
<evidence type="ECO:0000313" key="22">
    <source>
        <dbReference type="EMBL" id="VUG17248.1"/>
    </source>
</evidence>
<dbReference type="PROSITE" id="PS51384">
    <property type="entry name" value="FAD_FR"/>
    <property type="match status" value="1"/>
</dbReference>
<evidence type="ECO:0000256" key="18">
    <source>
        <dbReference type="PIRSR" id="PIRSR601834-1"/>
    </source>
</evidence>
<dbReference type="PANTHER" id="PTHR19370">
    <property type="entry name" value="NADH-CYTOCHROME B5 REDUCTASE"/>
    <property type="match status" value="1"/>
</dbReference>
<evidence type="ECO:0000256" key="15">
    <source>
        <dbReference type="ARBA" id="ARBA00038836"/>
    </source>
</evidence>
<keyword evidence="12" id="KW-0496">Mitochondrion</keyword>
<evidence type="ECO:0000256" key="10">
    <source>
        <dbReference type="ARBA" id="ARBA00023002"/>
    </source>
</evidence>
<evidence type="ECO:0000256" key="19">
    <source>
        <dbReference type="RuleBase" id="RU361226"/>
    </source>
</evidence>
<evidence type="ECO:0000256" key="11">
    <source>
        <dbReference type="ARBA" id="ARBA00023027"/>
    </source>
</evidence>
<dbReference type="PRINTS" id="PR00406">
    <property type="entry name" value="CYTB5RDTASE"/>
</dbReference>
<sequence>MASDQLILYSALSALAIILVGVFLSKGEPKERKVLTNEKFQKFPLVAKEKVNHNSTLYTFGLPRSTDVLGLPVGQHIQITSEIKGKKVVRSYTPTSLDEDAKGKFQLLIKVYPNGNVSRYIDGLQIGESIEVKGPKGFFTYTPNMVSSLSMIAGGTGITPMYQIIKAICNNPGDKTEVNLLYANVSEEDILLRKELDELSKEHGNIHVYHVLNKPPEGWSAGTGFIDKDLMAKRLPGPSDDSKLLLCGPPPMVSALKKAAVELGFQKAKPISKLADQVFVF</sequence>
<comment type="subcellular location">
    <subcellularLocation>
        <location evidence="2">Mitochondrion outer membrane</location>
        <topology evidence="2">Single-pass membrane protein</topology>
    </subcellularLocation>
</comment>
<dbReference type="SUPFAM" id="SSF52343">
    <property type="entry name" value="Ferredoxin reductase-like, C-terminal NADP-linked domain"/>
    <property type="match status" value="1"/>
</dbReference>
<evidence type="ECO:0000256" key="20">
    <source>
        <dbReference type="SAM" id="Phobius"/>
    </source>
</evidence>
<dbReference type="AlphaFoldDB" id="A0A7D9H038"/>
<feature type="binding site" evidence="18">
    <location>
        <position position="159"/>
    </location>
    <ligand>
        <name>FAD</name>
        <dbReference type="ChEBI" id="CHEBI:57692"/>
    </ligand>
</feature>
<dbReference type="InterPro" id="IPR039261">
    <property type="entry name" value="FNR_nucleotide-bd"/>
</dbReference>
<dbReference type="Gene3D" id="2.40.30.10">
    <property type="entry name" value="Translation factors"/>
    <property type="match status" value="1"/>
</dbReference>
<dbReference type="FunFam" id="3.40.50.80:FF:000019">
    <property type="entry name" value="NADH-cytochrome b5 reductase"/>
    <property type="match status" value="1"/>
</dbReference>
<keyword evidence="7" id="KW-1000">Mitochondrion outer membrane</keyword>
<dbReference type="InterPro" id="IPR001834">
    <property type="entry name" value="CBR-like"/>
</dbReference>
<evidence type="ECO:0000256" key="2">
    <source>
        <dbReference type="ARBA" id="ARBA00004572"/>
    </source>
</evidence>
<keyword evidence="13 20" id="KW-0472">Membrane</keyword>
<gene>
    <name evidence="22" type="primary">CBR1</name>
    <name evidence="22" type="ORF">DEBR0S2_02212G</name>
</gene>
<reference evidence="22 23" key="1">
    <citation type="submission" date="2019-07" db="EMBL/GenBank/DDBJ databases">
        <authorList>
            <person name="Friedrich A."/>
            <person name="Schacherer J."/>
        </authorList>
    </citation>
    <scope>NUCLEOTIDE SEQUENCE [LARGE SCALE GENOMIC DNA]</scope>
</reference>
<feature type="transmembrane region" description="Helical" evidence="20">
    <location>
        <begin position="6"/>
        <end position="24"/>
    </location>
</feature>
<dbReference type="SUPFAM" id="SSF63380">
    <property type="entry name" value="Riboflavin synthase domain-like"/>
    <property type="match status" value="1"/>
</dbReference>
<evidence type="ECO:0000256" key="6">
    <source>
        <dbReference type="ARBA" id="ARBA00022692"/>
    </source>
</evidence>
<comment type="catalytic activity">
    <reaction evidence="17">
        <text>2 Fe(3+)-[Dph3] + NADH = 2 Fe(2+)-[Dph3] + NAD(+) + H(+)</text>
        <dbReference type="Rhea" id="RHEA:71231"/>
        <dbReference type="Rhea" id="RHEA-COMP:18002"/>
        <dbReference type="Rhea" id="RHEA-COMP:18003"/>
        <dbReference type="ChEBI" id="CHEBI:15378"/>
        <dbReference type="ChEBI" id="CHEBI:29033"/>
        <dbReference type="ChEBI" id="CHEBI:29034"/>
        <dbReference type="ChEBI" id="CHEBI:57540"/>
        <dbReference type="ChEBI" id="CHEBI:57945"/>
        <dbReference type="ChEBI" id="CHEBI:83228"/>
    </reaction>
    <physiologicalReaction direction="left-to-right" evidence="17">
        <dbReference type="Rhea" id="RHEA:71232"/>
    </physiologicalReaction>
</comment>
<proteinExistence type="inferred from homology"/>
<dbReference type="EC" id="1.6.2.2" evidence="19"/>
<dbReference type="Proteomes" id="UP000478008">
    <property type="component" value="Unassembled WGS sequence"/>
</dbReference>
<dbReference type="CDD" id="cd06183">
    <property type="entry name" value="cyt_b5_reduct_like"/>
    <property type="match status" value="1"/>
</dbReference>
<dbReference type="FunFam" id="2.40.30.10:FF:000032">
    <property type="entry name" value="NADH-cytochrome b5 reductase"/>
    <property type="match status" value="1"/>
</dbReference>
<evidence type="ECO:0000256" key="3">
    <source>
        <dbReference type="ARBA" id="ARBA00005156"/>
    </source>
</evidence>
<evidence type="ECO:0000256" key="8">
    <source>
        <dbReference type="ARBA" id="ARBA00022827"/>
    </source>
</evidence>
<evidence type="ECO:0000256" key="16">
    <source>
        <dbReference type="ARBA" id="ARBA00047682"/>
    </source>
</evidence>
<name>A0A7D9H038_DEKBR</name>
<evidence type="ECO:0000256" key="12">
    <source>
        <dbReference type="ARBA" id="ARBA00023128"/>
    </source>
</evidence>
<dbReference type="InterPro" id="IPR017938">
    <property type="entry name" value="Riboflavin_synthase-like_b-brl"/>
</dbReference>
<evidence type="ECO:0000256" key="4">
    <source>
        <dbReference type="ARBA" id="ARBA00006105"/>
    </source>
</evidence>
<evidence type="ECO:0000256" key="14">
    <source>
        <dbReference type="ARBA" id="ARBA00037104"/>
    </source>
</evidence>
<dbReference type="PANTHER" id="PTHR19370:SF184">
    <property type="entry name" value="NADH-CYTOCHROME B5 REDUCTASE-LIKE"/>
    <property type="match status" value="1"/>
</dbReference>
<protein>
    <recommendedName>
        <fullName evidence="19">NADH-cytochrome b5 reductase</fullName>
        <ecNumber evidence="19">1.6.2.2</ecNumber>
    </recommendedName>
</protein>
<keyword evidence="23" id="KW-1185">Reference proteome</keyword>
<dbReference type="Gene3D" id="3.40.50.80">
    <property type="entry name" value="Nucleotide-binding domain of ferredoxin-NADP reductase (FNR) module"/>
    <property type="match status" value="1"/>
</dbReference>
<comment type="subunit">
    <text evidence="15">Monomer. Component of the 2-(3-amino-3-carboxypropyl)histidine synthase complex composed of DPH1, DPH2, DPH3 and a NADH-dependent reductase, predominantly CBR1.</text>
</comment>
<dbReference type="GO" id="GO:0005741">
    <property type="term" value="C:mitochondrial outer membrane"/>
    <property type="evidence" value="ECO:0007669"/>
    <property type="project" value="UniProtKB-SubCell"/>
</dbReference>
<keyword evidence="9 20" id="KW-1133">Transmembrane helix</keyword>
<keyword evidence="6 20" id="KW-0812">Transmembrane</keyword>
<keyword evidence="11 19" id="KW-0520">NAD</keyword>
<feature type="binding site" evidence="18">
    <location>
        <position position="117"/>
    </location>
    <ligand>
        <name>FAD</name>
        <dbReference type="ChEBI" id="CHEBI:57692"/>
    </ligand>
</feature>